<organism evidence="2 4">
    <name type="scientific">Moraxella canis</name>
    <dbReference type="NCBI Taxonomy" id="90239"/>
    <lineage>
        <taxon>Bacteria</taxon>
        <taxon>Pseudomonadati</taxon>
        <taxon>Pseudomonadota</taxon>
        <taxon>Gammaproteobacteria</taxon>
        <taxon>Moraxellales</taxon>
        <taxon>Moraxellaceae</taxon>
        <taxon>Moraxella</taxon>
    </lineage>
</organism>
<sequence length="168" mass="18493">MQIKSMMQAGVMALTLMSLTACGFGLRGVSDTGVQLAPTYDHVNIVTESSAVGYALKPKLETQLAQLGVVSDASAAHQIQVNNLRYREYKLLGVLSEIRLVLTADVIYQMNGQTIRKVVQTERSYQYNEASVATSDQQGEIVKVWLQNSLAHRIAEQYYALGSQTHTP</sequence>
<evidence type="ECO:0000313" key="4">
    <source>
        <dbReference type="Proteomes" id="UP000190322"/>
    </source>
</evidence>
<protein>
    <recommendedName>
        <fullName evidence="6">LPS-assembly lipoprotein LptE</fullName>
    </recommendedName>
</protein>
<keyword evidence="5" id="KW-1185">Reference proteome</keyword>
<name>A0A1S9ZME1_9GAMM</name>
<accession>A0A1S9ZME1</accession>
<dbReference type="RefSeq" id="WP_049235679.1">
    <property type="nucleotide sequence ID" value="NZ_CP139961.1"/>
</dbReference>
<dbReference type="AlphaFoldDB" id="A0A1S9ZME1"/>
<reference evidence="3 5" key="2">
    <citation type="submission" date="2023-12" db="EMBL/GenBank/DDBJ databases">
        <title>Genome sequencing and assembly of bacterial species from a model synthetic community.</title>
        <authorList>
            <person name="Hogle S.L."/>
        </authorList>
    </citation>
    <scope>NUCLEOTIDE SEQUENCE [LARGE SCALE GENOMIC DNA]</scope>
    <source>
        <strain evidence="3 5">HAMBI_2792</strain>
    </source>
</reference>
<evidence type="ECO:0000256" key="1">
    <source>
        <dbReference type="SAM" id="SignalP"/>
    </source>
</evidence>
<dbReference type="EMBL" id="CP139961">
    <property type="protein sequence ID" value="WQE04383.1"/>
    <property type="molecule type" value="Genomic_DNA"/>
</dbReference>
<proteinExistence type="predicted"/>
<feature type="signal peptide" evidence="1">
    <location>
        <begin position="1"/>
        <end position="23"/>
    </location>
</feature>
<evidence type="ECO:0000313" key="5">
    <source>
        <dbReference type="Proteomes" id="UP001324384"/>
    </source>
</evidence>
<evidence type="ECO:0000313" key="2">
    <source>
        <dbReference type="EMBL" id="OOR84558.1"/>
    </source>
</evidence>
<keyword evidence="1" id="KW-0732">Signal</keyword>
<dbReference type="Proteomes" id="UP001324384">
    <property type="component" value="Chromosome"/>
</dbReference>
<dbReference type="PROSITE" id="PS51257">
    <property type="entry name" value="PROKAR_LIPOPROTEIN"/>
    <property type="match status" value="1"/>
</dbReference>
<dbReference type="OrthoDB" id="6656639at2"/>
<gene>
    <name evidence="2" type="ORF">B0180_03110</name>
    <name evidence="3" type="ORF">U0021_01920</name>
</gene>
<dbReference type="Gene3D" id="3.30.160.150">
    <property type="entry name" value="Lipoprotein like domain"/>
    <property type="match status" value="1"/>
</dbReference>
<reference evidence="2 4" key="1">
    <citation type="submission" date="2017-02" db="EMBL/GenBank/DDBJ databases">
        <title>Draft genome sequence of Moraxella canis CCUG 8415A type strain.</title>
        <authorList>
            <person name="Engstrom-Jakobsson H."/>
            <person name="Salva-Serra F."/>
            <person name="Thorell K."/>
            <person name="Gonzales-Siles L."/>
            <person name="Karlsson R."/>
            <person name="Boulund F."/>
            <person name="Engstrand L."/>
            <person name="Moore E."/>
        </authorList>
    </citation>
    <scope>NUCLEOTIDE SEQUENCE [LARGE SCALE GENOMIC DNA]</scope>
    <source>
        <strain evidence="2 4">CCUG 8415A</strain>
    </source>
</reference>
<dbReference type="Proteomes" id="UP000190322">
    <property type="component" value="Unassembled WGS sequence"/>
</dbReference>
<evidence type="ECO:0000313" key="3">
    <source>
        <dbReference type="EMBL" id="WQE04383.1"/>
    </source>
</evidence>
<dbReference type="EMBL" id="MUXT01000004">
    <property type="protein sequence ID" value="OOR84558.1"/>
    <property type="molecule type" value="Genomic_DNA"/>
</dbReference>
<feature type="chain" id="PRO_5010549610" description="LPS-assembly lipoprotein LptE" evidence="1">
    <location>
        <begin position="24"/>
        <end position="168"/>
    </location>
</feature>
<evidence type="ECO:0008006" key="6">
    <source>
        <dbReference type="Google" id="ProtNLM"/>
    </source>
</evidence>